<proteinExistence type="evidence at transcript level"/>
<sequence length="536" mass="59843">MEKNVIHGEKIEINLNSVGIQLHNALSQNGQTTFLVDAFTNKTTNKEKLLFNSCRLADSIKNYRLLQNDVIGVFSENCLEYFEPILAALYLGITVTNINYYYTVDEFTYVANLSKPKLIFCSKTYVSTALTAIAHLSVVPKLILINFDEDFKRCQSLKNFVSLYITRNFNIVTFRPVQVNVKDVVAIILYSSGTTGLPKGVMLTHFNINALFAIIMNGGYSLTQEPAIGLIPFCHTYGLFLVLIRIIVSSKVIVMKKFEPHVYLKALQDYKISYLHVVPPIAHFLTKSKLVDKYDLSNLIVVICGGAPLSKSIEKALVNRLNLQKVKQSYGMTETTLGVLSHKINLFQYGSCGTVMPNMSIKIIDVRTGEALGPNQSGELCCRGPLVMKGYINDPDSTKIVIDNEGWLHSGDVAYYDENGLFYIVDRLKELIKYKGFQVAPAELESMLLTHPDILDAGVVGIPDEKSGEIPRAFVVKAPNSNLSENDVIAFAKAKISIHKQLRGGVRFVKEIPKNSGGKILRRVLRQEFVNVRAKL</sequence>
<dbReference type="InterPro" id="IPR020845">
    <property type="entry name" value="AMP-binding_CS"/>
</dbReference>
<dbReference type="PROSITE" id="PS00455">
    <property type="entry name" value="AMP_BINDING"/>
    <property type="match status" value="1"/>
</dbReference>
<keyword evidence="3" id="KW-0436">Ligase</keyword>
<evidence type="ECO:0000256" key="4">
    <source>
        <dbReference type="ARBA" id="ARBA00023140"/>
    </source>
</evidence>
<dbReference type="Pfam" id="PF00501">
    <property type="entry name" value="AMP-binding"/>
    <property type="match status" value="1"/>
</dbReference>
<keyword evidence="5" id="KW-0812">Transmembrane</keyword>
<dbReference type="GO" id="GO:0005777">
    <property type="term" value="C:peroxisome"/>
    <property type="evidence" value="ECO:0007669"/>
    <property type="project" value="UniProtKB-SubCell"/>
</dbReference>
<keyword evidence="5" id="KW-0472">Membrane</keyword>
<evidence type="ECO:0000256" key="1">
    <source>
        <dbReference type="ARBA" id="ARBA00004275"/>
    </source>
</evidence>
<protein>
    <recommendedName>
        <fullName evidence="9">Luciferin 4-monooxygenase</fullName>
    </recommendedName>
</protein>
<dbReference type="SUPFAM" id="SSF56801">
    <property type="entry name" value="Acetyl-CoA synthetase-like"/>
    <property type="match status" value="1"/>
</dbReference>
<keyword evidence="5" id="KW-1133">Transmembrane helix</keyword>
<feature type="domain" description="AMP-dependent synthetase/ligase" evidence="6">
    <location>
        <begin position="27"/>
        <end position="391"/>
    </location>
</feature>
<dbReference type="PANTHER" id="PTHR24096:SF149">
    <property type="entry name" value="AMP-BINDING DOMAIN-CONTAINING PROTEIN-RELATED"/>
    <property type="match status" value="1"/>
</dbReference>
<accession>Q2ACC9</accession>
<dbReference type="GO" id="GO:0016405">
    <property type="term" value="F:CoA-ligase activity"/>
    <property type="evidence" value="ECO:0007669"/>
    <property type="project" value="TreeGrafter"/>
</dbReference>
<dbReference type="InterPro" id="IPR000873">
    <property type="entry name" value="AMP-dep_synth/lig_dom"/>
</dbReference>
<evidence type="ECO:0000259" key="7">
    <source>
        <dbReference type="Pfam" id="PF13193"/>
    </source>
</evidence>
<dbReference type="FunFam" id="3.30.300.30:FF:000007">
    <property type="entry name" value="4-coumarate--CoA ligase 2"/>
    <property type="match status" value="1"/>
</dbReference>
<evidence type="ECO:0000313" key="8">
    <source>
        <dbReference type="EMBL" id="BAE80728.1"/>
    </source>
</evidence>
<feature type="domain" description="AMP-binding enzyme C-terminal" evidence="7">
    <location>
        <begin position="443"/>
        <end position="519"/>
    </location>
</feature>
<dbReference type="Gene3D" id="2.30.38.10">
    <property type="entry name" value="Luciferase, Domain 3"/>
    <property type="match status" value="1"/>
</dbReference>
<name>Q2ACC9_NIPCR</name>
<dbReference type="InterPro" id="IPR045851">
    <property type="entry name" value="AMP-bd_C_sf"/>
</dbReference>
<evidence type="ECO:0008006" key="9">
    <source>
        <dbReference type="Google" id="ProtNLM"/>
    </source>
</evidence>
<dbReference type="AlphaFoldDB" id="Q2ACC9"/>
<dbReference type="Pfam" id="PF13193">
    <property type="entry name" value="AMP-binding_C"/>
    <property type="match status" value="1"/>
</dbReference>
<dbReference type="InterPro" id="IPR025110">
    <property type="entry name" value="AMP-bd_C"/>
</dbReference>
<keyword evidence="4" id="KW-0576">Peroxisome</keyword>
<evidence type="ECO:0000256" key="5">
    <source>
        <dbReference type="SAM" id="Phobius"/>
    </source>
</evidence>
<evidence type="ECO:0000256" key="3">
    <source>
        <dbReference type="ARBA" id="ARBA00022598"/>
    </source>
</evidence>
<comment type="subcellular location">
    <subcellularLocation>
        <location evidence="1">Peroxisome</location>
    </subcellularLocation>
</comment>
<feature type="transmembrane region" description="Helical" evidence="5">
    <location>
        <begin position="226"/>
        <end position="248"/>
    </location>
</feature>
<evidence type="ECO:0000259" key="6">
    <source>
        <dbReference type="Pfam" id="PF00501"/>
    </source>
</evidence>
<comment type="similarity">
    <text evidence="2">Belongs to the ATP-dependent AMP-binding enzyme family.</text>
</comment>
<reference evidence="8" key="1">
    <citation type="journal article" date="2006" name="Gene">
        <title>Identification of paralogous genes of firefly luciferase in the Japanese firefly, Luciola cruciata.</title>
        <authorList>
            <person name="Oba Y."/>
            <person name="Sato M."/>
            <person name="Ohta Y."/>
            <person name="Inouye S."/>
        </authorList>
    </citation>
    <scope>NUCLEOTIDE SEQUENCE</scope>
</reference>
<evidence type="ECO:0000256" key="2">
    <source>
        <dbReference type="ARBA" id="ARBA00006432"/>
    </source>
</evidence>
<organism evidence="8">
    <name type="scientific">Nipponoluciola cruciata</name>
    <name type="common">Genji firefly</name>
    <name type="synonym">Luciola cruciata</name>
    <dbReference type="NCBI Taxonomy" id="7051"/>
    <lineage>
        <taxon>Eukaryota</taxon>
        <taxon>Metazoa</taxon>
        <taxon>Ecdysozoa</taxon>
        <taxon>Arthropoda</taxon>
        <taxon>Hexapoda</taxon>
        <taxon>Insecta</taxon>
        <taxon>Pterygota</taxon>
        <taxon>Neoptera</taxon>
        <taxon>Endopterygota</taxon>
        <taxon>Coleoptera</taxon>
        <taxon>Polyphaga</taxon>
        <taxon>Elateriformia</taxon>
        <taxon>Elateroidea</taxon>
        <taxon>Lampyridae</taxon>
        <taxon>Luciolinae</taxon>
        <taxon>Nipponoluciola</taxon>
    </lineage>
</organism>
<dbReference type="Gene3D" id="3.40.50.980">
    <property type="match status" value="2"/>
</dbReference>
<dbReference type="PANTHER" id="PTHR24096">
    <property type="entry name" value="LONG-CHAIN-FATTY-ACID--COA LIGASE"/>
    <property type="match status" value="1"/>
</dbReference>
<dbReference type="Gene3D" id="3.30.300.30">
    <property type="match status" value="1"/>
</dbReference>
<dbReference type="EMBL" id="AB196455">
    <property type="protein sequence ID" value="BAE80728.1"/>
    <property type="molecule type" value="mRNA"/>
</dbReference>